<evidence type="ECO:0000259" key="6">
    <source>
        <dbReference type="Pfam" id="PF04565"/>
    </source>
</evidence>
<comment type="caution">
    <text evidence="7">The sequence shown here is derived from an EMBL/GenBank/DDBJ whole genome shotgun (WGS) entry which is preliminary data.</text>
</comment>
<dbReference type="GO" id="GO:0006351">
    <property type="term" value="P:DNA-templated transcription"/>
    <property type="evidence" value="ECO:0007669"/>
    <property type="project" value="InterPro"/>
</dbReference>
<dbReference type="GO" id="GO:0003899">
    <property type="term" value="F:DNA-directed RNA polymerase activity"/>
    <property type="evidence" value="ECO:0007669"/>
    <property type="project" value="UniProtKB-EC"/>
</dbReference>
<protein>
    <recommendedName>
        <fullName evidence="1">DNA-directed RNA polymerase</fullName>
        <ecNumber evidence="1">2.7.7.6</ecNumber>
    </recommendedName>
</protein>
<dbReference type="EC" id="2.7.7.6" evidence="1"/>
<evidence type="ECO:0000256" key="5">
    <source>
        <dbReference type="ARBA" id="ARBA00023163"/>
    </source>
</evidence>
<dbReference type="AlphaFoldDB" id="X0WH92"/>
<evidence type="ECO:0000256" key="2">
    <source>
        <dbReference type="ARBA" id="ARBA00022478"/>
    </source>
</evidence>
<feature type="non-terminal residue" evidence="7">
    <location>
        <position position="1"/>
    </location>
</feature>
<feature type="domain" description="RNA polymerase Rpb2" evidence="6">
    <location>
        <begin position="123"/>
        <end position="186"/>
    </location>
</feature>
<keyword evidence="4" id="KW-0548">Nucleotidyltransferase</keyword>
<keyword evidence="3" id="KW-0808">Transferase</keyword>
<dbReference type="GO" id="GO:0003677">
    <property type="term" value="F:DNA binding"/>
    <property type="evidence" value="ECO:0007669"/>
    <property type="project" value="InterPro"/>
</dbReference>
<name>X0WH92_9ZZZZ</name>
<gene>
    <name evidence="7" type="ORF">S01H1_53402</name>
</gene>
<evidence type="ECO:0000256" key="3">
    <source>
        <dbReference type="ARBA" id="ARBA00022679"/>
    </source>
</evidence>
<evidence type="ECO:0000313" key="7">
    <source>
        <dbReference type="EMBL" id="GAG23893.1"/>
    </source>
</evidence>
<keyword evidence="5" id="KW-0804">Transcription</keyword>
<dbReference type="SUPFAM" id="SSF64484">
    <property type="entry name" value="beta and beta-prime subunits of DNA dependent RNA-polymerase"/>
    <property type="match status" value="1"/>
</dbReference>
<dbReference type="GO" id="GO:0000428">
    <property type="term" value="C:DNA-directed RNA polymerase complex"/>
    <property type="evidence" value="ECO:0007669"/>
    <property type="project" value="UniProtKB-KW"/>
</dbReference>
<sequence>EAEKYFKETMAQSEMRPDSTEVTLGKKFDFVDGDALSRATTKMIGVEQGDIKEDDRDSLVFKDLRGVGDFAQDKLTNYQTTRSIRNKMLRKINTARTIRDVVKFDTFNEPVRQTFSKNSAAEVAPQVNPVEMVASSMKTTIMGPGGIQSAQSVMDEAKLINPSHLGFLDPIHTPESEKTGVTSYLPLSVTKKGKEPQIPVFNVKSGKMEHVGPKKFLGANVVMPDQVSWDKKGKPIPVGASVKMAAKDNEVSKGKFKDA</sequence>
<proteinExistence type="predicted"/>
<dbReference type="Gene3D" id="3.90.1100.10">
    <property type="match status" value="1"/>
</dbReference>
<feature type="non-terminal residue" evidence="7">
    <location>
        <position position="259"/>
    </location>
</feature>
<dbReference type="EMBL" id="BARS01034583">
    <property type="protein sequence ID" value="GAG23893.1"/>
    <property type="molecule type" value="Genomic_DNA"/>
</dbReference>
<evidence type="ECO:0000256" key="4">
    <source>
        <dbReference type="ARBA" id="ARBA00022695"/>
    </source>
</evidence>
<accession>X0WH92</accession>
<organism evidence="7">
    <name type="scientific">marine sediment metagenome</name>
    <dbReference type="NCBI Taxonomy" id="412755"/>
    <lineage>
        <taxon>unclassified sequences</taxon>
        <taxon>metagenomes</taxon>
        <taxon>ecological metagenomes</taxon>
    </lineage>
</organism>
<keyword evidence="2" id="KW-0240">DNA-directed RNA polymerase</keyword>
<reference evidence="7" key="1">
    <citation type="journal article" date="2014" name="Front. Microbiol.">
        <title>High frequency of phylogenetically diverse reductive dehalogenase-homologous genes in deep subseafloor sedimentary metagenomes.</title>
        <authorList>
            <person name="Kawai M."/>
            <person name="Futagami T."/>
            <person name="Toyoda A."/>
            <person name="Takaki Y."/>
            <person name="Nishi S."/>
            <person name="Hori S."/>
            <person name="Arai W."/>
            <person name="Tsubouchi T."/>
            <person name="Morono Y."/>
            <person name="Uchiyama I."/>
            <person name="Ito T."/>
            <person name="Fujiyama A."/>
            <person name="Inagaki F."/>
            <person name="Takami H."/>
        </authorList>
    </citation>
    <scope>NUCLEOTIDE SEQUENCE</scope>
    <source>
        <strain evidence="7">Expedition CK06-06</strain>
    </source>
</reference>
<evidence type="ECO:0000256" key="1">
    <source>
        <dbReference type="ARBA" id="ARBA00012418"/>
    </source>
</evidence>
<dbReference type="Pfam" id="PF04565">
    <property type="entry name" value="RNA_pol_Rpb2_3"/>
    <property type="match status" value="1"/>
</dbReference>
<dbReference type="InterPro" id="IPR007645">
    <property type="entry name" value="RNA_pol_Rpb2_3"/>
</dbReference>